<dbReference type="AlphaFoldDB" id="A0AAV5GLH8"/>
<dbReference type="EMBL" id="BQKY01000008">
    <property type="protein sequence ID" value="GJN91063.1"/>
    <property type="molecule type" value="Genomic_DNA"/>
</dbReference>
<feature type="compositionally biased region" description="Low complexity" evidence="1">
    <location>
        <begin position="9"/>
        <end position="31"/>
    </location>
</feature>
<evidence type="ECO:0000313" key="4">
    <source>
        <dbReference type="Proteomes" id="UP001342314"/>
    </source>
</evidence>
<feature type="transmembrane region" description="Helical" evidence="2">
    <location>
        <begin position="129"/>
        <end position="145"/>
    </location>
</feature>
<evidence type="ECO:0000256" key="1">
    <source>
        <dbReference type="SAM" id="MobiDB-lite"/>
    </source>
</evidence>
<dbReference type="Gene3D" id="1.20.1530.20">
    <property type="match status" value="1"/>
</dbReference>
<keyword evidence="2" id="KW-0472">Membrane</keyword>
<dbReference type="InterPro" id="IPR016833">
    <property type="entry name" value="Put_Na-Bile_cotransptr"/>
</dbReference>
<reference evidence="3 4" key="1">
    <citation type="submission" date="2021-12" db="EMBL/GenBank/DDBJ databases">
        <title>High titer production of polyol ester of fatty acids by Rhodotorula paludigena BS15 towards product separation-free biomass refinery.</title>
        <authorList>
            <person name="Mano J."/>
            <person name="Ono H."/>
            <person name="Tanaka T."/>
            <person name="Naito K."/>
            <person name="Sushida H."/>
            <person name="Ike M."/>
            <person name="Tokuyasu K."/>
            <person name="Kitaoka M."/>
        </authorList>
    </citation>
    <scope>NUCLEOTIDE SEQUENCE [LARGE SCALE GENOMIC DNA]</scope>
    <source>
        <strain evidence="3 4">BS15</strain>
    </source>
</reference>
<dbReference type="Pfam" id="PF13593">
    <property type="entry name" value="SBF_like"/>
    <property type="match status" value="1"/>
</dbReference>
<protein>
    <submittedName>
        <fullName evidence="3">Uncharacterized protein</fullName>
    </submittedName>
</protein>
<comment type="caution">
    <text evidence="3">The sequence shown here is derived from an EMBL/GenBank/DDBJ whole genome shotgun (WGS) entry which is preliminary data.</text>
</comment>
<feature type="transmembrane region" description="Helical" evidence="2">
    <location>
        <begin position="308"/>
        <end position="329"/>
    </location>
</feature>
<accession>A0AAV5GLH8</accession>
<name>A0AAV5GLH8_9BASI</name>
<dbReference type="InterPro" id="IPR038770">
    <property type="entry name" value="Na+/solute_symporter_sf"/>
</dbReference>
<feature type="transmembrane region" description="Helical" evidence="2">
    <location>
        <begin position="222"/>
        <end position="244"/>
    </location>
</feature>
<dbReference type="Proteomes" id="UP001342314">
    <property type="component" value="Unassembled WGS sequence"/>
</dbReference>
<keyword evidence="4" id="KW-1185">Reference proteome</keyword>
<feature type="region of interest" description="Disordered" evidence="1">
    <location>
        <begin position="1"/>
        <end position="55"/>
    </location>
</feature>
<dbReference type="PANTHER" id="PTHR18640:SF5">
    <property type="entry name" value="SODIUM_BILE ACID COTRANSPORTER 7"/>
    <property type="match status" value="1"/>
</dbReference>
<dbReference type="PANTHER" id="PTHR18640">
    <property type="entry name" value="SOLUTE CARRIER FAMILY 10 MEMBER 7"/>
    <property type="match status" value="1"/>
</dbReference>
<dbReference type="GO" id="GO:0005886">
    <property type="term" value="C:plasma membrane"/>
    <property type="evidence" value="ECO:0007669"/>
    <property type="project" value="TreeGrafter"/>
</dbReference>
<feature type="transmembrane region" description="Helical" evidence="2">
    <location>
        <begin position="87"/>
        <end position="109"/>
    </location>
</feature>
<keyword evidence="2" id="KW-1133">Transmembrane helix</keyword>
<sequence length="478" mass="52053">MAPDRAMDSSSSSSLSQSSSRAPTATTTEGTTVKELPEGDPMDGTRAQEEQPVAVKPEALDAAKEQKRRDEEQLSAAQRVWRFVKRAFEFVFIEQWFLVGIGVVIVLAWRFPNVARQGGIIEAEWSIRYLAVGIIFLISGLSIPPRNLYHRALDWKLHLACQITTFLLFPTIVFAIVSAVRAADPEHRRFHEWALVGLIVMGVMPTTVSSNVTMTGQAGGDVAATTVSVILGNTVGTFLTPALLEMFLSSSTWSFGKPVATGGGGIGQVYKRVLEQLGYSVFIPLFVGEVIQKLFTKQVKWAVKTLRLGKVGTFCLLLVIWSTFSGAFYENAFEVLTGEAIALLVTLNVGLYLLFATFLFALCRYIPFPHIARRDGRFVRTGTGPLFSPETTISINFTGAAKGAALGAPIVSVLYGGLSGEARGIVSLPLVLYQGSQVVLGQATVSILRAWNERKKREAAEAEEGRKRDEEARAGRTG</sequence>
<feature type="transmembrane region" description="Helical" evidence="2">
    <location>
        <begin position="193"/>
        <end position="210"/>
    </location>
</feature>
<keyword evidence="2" id="KW-0812">Transmembrane</keyword>
<evidence type="ECO:0000256" key="2">
    <source>
        <dbReference type="SAM" id="Phobius"/>
    </source>
</evidence>
<feature type="transmembrane region" description="Helical" evidence="2">
    <location>
        <begin position="341"/>
        <end position="363"/>
    </location>
</feature>
<gene>
    <name evidence="3" type="ORF">Rhopal_004078-T1</name>
</gene>
<feature type="transmembrane region" description="Helical" evidence="2">
    <location>
        <begin position="157"/>
        <end position="181"/>
    </location>
</feature>
<evidence type="ECO:0000313" key="3">
    <source>
        <dbReference type="EMBL" id="GJN91063.1"/>
    </source>
</evidence>
<feature type="region of interest" description="Disordered" evidence="1">
    <location>
        <begin position="455"/>
        <end position="478"/>
    </location>
</feature>
<organism evidence="3 4">
    <name type="scientific">Rhodotorula paludigena</name>
    <dbReference type="NCBI Taxonomy" id="86838"/>
    <lineage>
        <taxon>Eukaryota</taxon>
        <taxon>Fungi</taxon>
        <taxon>Dikarya</taxon>
        <taxon>Basidiomycota</taxon>
        <taxon>Pucciniomycotina</taxon>
        <taxon>Microbotryomycetes</taxon>
        <taxon>Sporidiobolales</taxon>
        <taxon>Sporidiobolaceae</taxon>
        <taxon>Rhodotorula</taxon>
    </lineage>
</organism>
<proteinExistence type="predicted"/>